<name>A0A4U3L900_9BACT</name>
<dbReference type="AlphaFoldDB" id="A0A4U3L900"/>
<comment type="caution">
    <text evidence="1">The sequence shown here is derived from an EMBL/GenBank/DDBJ whole genome shotgun (WGS) entry which is preliminary data.</text>
</comment>
<reference evidence="1 2" key="1">
    <citation type="submission" date="2019-05" db="EMBL/GenBank/DDBJ databases">
        <title>Panacibacter sp. strain 17mud1-8 Genome sequencing and assembly.</title>
        <authorList>
            <person name="Chhetri G."/>
        </authorList>
    </citation>
    <scope>NUCLEOTIDE SEQUENCE [LARGE SCALE GENOMIC DNA]</scope>
    <source>
        <strain evidence="1 2">17mud1-8</strain>
    </source>
</reference>
<dbReference type="Pfam" id="PF04439">
    <property type="entry name" value="Adenyl_transf"/>
    <property type="match status" value="1"/>
</dbReference>
<gene>
    <name evidence="1" type="primary">ant(6)</name>
    <name evidence="1" type="ORF">FC093_01925</name>
</gene>
<accession>A0A4U3L900</accession>
<dbReference type="RefSeq" id="WP_137260041.1">
    <property type="nucleotide sequence ID" value="NZ_SZQL01000001.1"/>
</dbReference>
<sequence>MRSEEDILSLILNVAENDERIRTVLLTGSRVNPNVIKDKLQDFDVIYIVTKINTFTQDHNWINVFGEKLIMQLPDEMTIGERDSHAFHYLMLFTDGNRIDLTLVPLDKLNILLQESLLKVLLDKDDVIKNLLAPNEKSYLIKPPTAKEFKDCCNEFWWVSTYVAKGLWRKEIIYATAMLEGPVRSMFLQVIEWHIGIKTGFTVSFGKCGRNAQRYLSPGLYNQILATYSNNSIDYIWNALLLMAALFNELANEIAGNLNLPYNNEEANNVISYLKQLYAMPKDA</sequence>
<dbReference type="InterPro" id="IPR007530">
    <property type="entry name" value="Aminoglycoside_adenylylTfrase"/>
</dbReference>
<protein>
    <submittedName>
        <fullName evidence="1">Aminoglycoside 6-adenylyltransferase</fullName>
    </submittedName>
</protein>
<dbReference type="Gene3D" id="1.20.120.330">
    <property type="entry name" value="Nucleotidyltransferases domain 2"/>
    <property type="match status" value="1"/>
</dbReference>
<proteinExistence type="predicted"/>
<dbReference type="EMBL" id="SZQL01000001">
    <property type="protein sequence ID" value="TKK71801.1"/>
    <property type="molecule type" value="Genomic_DNA"/>
</dbReference>
<dbReference type="SUPFAM" id="SSF81301">
    <property type="entry name" value="Nucleotidyltransferase"/>
    <property type="match status" value="1"/>
</dbReference>
<organism evidence="1 2">
    <name type="scientific">Ilyomonas limi</name>
    <dbReference type="NCBI Taxonomy" id="2575867"/>
    <lineage>
        <taxon>Bacteria</taxon>
        <taxon>Pseudomonadati</taxon>
        <taxon>Bacteroidota</taxon>
        <taxon>Chitinophagia</taxon>
        <taxon>Chitinophagales</taxon>
        <taxon>Chitinophagaceae</taxon>
        <taxon>Ilyomonas</taxon>
    </lineage>
</organism>
<dbReference type="InterPro" id="IPR043519">
    <property type="entry name" value="NT_sf"/>
</dbReference>
<dbReference type="GO" id="GO:0016779">
    <property type="term" value="F:nucleotidyltransferase activity"/>
    <property type="evidence" value="ECO:0007669"/>
    <property type="project" value="UniProtKB-KW"/>
</dbReference>
<dbReference type="Gene3D" id="3.30.460.10">
    <property type="entry name" value="Beta Polymerase, domain 2"/>
    <property type="match status" value="1"/>
</dbReference>
<keyword evidence="2" id="KW-1185">Reference proteome</keyword>
<evidence type="ECO:0000313" key="2">
    <source>
        <dbReference type="Proteomes" id="UP000305848"/>
    </source>
</evidence>
<dbReference type="Proteomes" id="UP000305848">
    <property type="component" value="Unassembled WGS sequence"/>
</dbReference>
<evidence type="ECO:0000313" key="1">
    <source>
        <dbReference type="EMBL" id="TKK71801.1"/>
    </source>
</evidence>
<keyword evidence="1" id="KW-0548">Nucleotidyltransferase</keyword>
<keyword evidence="1" id="KW-0808">Transferase</keyword>
<dbReference type="PIRSF" id="PIRSF000812">
    <property type="entry name" value="AAD"/>
    <property type="match status" value="1"/>
</dbReference>
<dbReference type="OrthoDB" id="9776406at2"/>
<dbReference type="SUPFAM" id="SSF81631">
    <property type="entry name" value="PAP/OAS1 substrate-binding domain"/>
    <property type="match status" value="1"/>
</dbReference>